<organism evidence="1 2">
    <name type="scientific">Psilocybe cyanescens</name>
    <dbReference type="NCBI Taxonomy" id="93625"/>
    <lineage>
        <taxon>Eukaryota</taxon>
        <taxon>Fungi</taxon>
        <taxon>Dikarya</taxon>
        <taxon>Basidiomycota</taxon>
        <taxon>Agaricomycotina</taxon>
        <taxon>Agaricomycetes</taxon>
        <taxon>Agaricomycetidae</taxon>
        <taxon>Agaricales</taxon>
        <taxon>Agaricineae</taxon>
        <taxon>Strophariaceae</taxon>
        <taxon>Psilocybe</taxon>
    </lineage>
</organism>
<dbReference type="EMBL" id="NHYD01003927">
    <property type="protein sequence ID" value="PPQ69685.1"/>
    <property type="molecule type" value="Genomic_DNA"/>
</dbReference>
<dbReference type="AlphaFoldDB" id="A0A409VTT1"/>
<dbReference type="STRING" id="93625.A0A409VTT1"/>
<name>A0A409VTT1_PSICY</name>
<keyword evidence="2" id="KW-1185">Reference proteome</keyword>
<comment type="caution">
    <text evidence="1">The sequence shown here is derived from an EMBL/GenBank/DDBJ whole genome shotgun (WGS) entry which is preliminary data.</text>
</comment>
<dbReference type="InParanoid" id="A0A409VTT1"/>
<dbReference type="OrthoDB" id="2869585at2759"/>
<proteinExistence type="predicted"/>
<protein>
    <recommendedName>
        <fullName evidence="3">F-box domain-containing protein</fullName>
    </recommendedName>
</protein>
<gene>
    <name evidence="1" type="ORF">CVT25_012923</name>
</gene>
<evidence type="ECO:0000313" key="2">
    <source>
        <dbReference type="Proteomes" id="UP000283269"/>
    </source>
</evidence>
<accession>A0A409VTT1</accession>
<reference evidence="1 2" key="1">
    <citation type="journal article" date="2018" name="Evol. Lett.">
        <title>Horizontal gene cluster transfer increased hallucinogenic mushroom diversity.</title>
        <authorList>
            <person name="Reynolds H.T."/>
            <person name="Vijayakumar V."/>
            <person name="Gluck-Thaler E."/>
            <person name="Korotkin H.B."/>
            <person name="Matheny P.B."/>
            <person name="Slot J.C."/>
        </authorList>
    </citation>
    <scope>NUCLEOTIDE SEQUENCE [LARGE SCALE GENOMIC DNA]</scope>
    <source>
        <strain evidence="1 2">2631</strain>
    </source>
</reference>
<evidence type="ECO:0000313" key="1">
    <source>
        <dbReference type="EMBL" id="PPQ69685.1"/>
    </source>
</evidence>
<evidence type="ECO:0008006" key="3">
    <source>
        <dbReference type="Google" id="ProtNLM"/>
    </source>
</evidence>
<sequence length="456" mass="51966">MLINMDSDSPELIAELLHRSQSSPLFIHSNIPVRSDDSWTYYKWMVVLQGLHRFEVVNSVDDLYNNLFLEILKSSAPLLRSFDAKIAESPLTTRNLISERLFDGAAPNLRHINLTGYRLNSNVFHGLKLTTIRVNVELCPPSAEDWVEILSQQPALISLTIDRALDLDSDNTQSSRKVELPLLQELYILHCRPLDCGVLLSQLTVPSLCKLELSIISHDNTLREEDERCLHRSLKQFISNSSVISKCKLVKISAPKNSETLANTLSISAFSEEDISASQGRVFRLSYITSSEGYVGSNLVMFFEALNGIGILNPTTAIKLWPLPRTPMFLDPNLELLLKFRPDQLKSIQFSDPNQFIMLNYMRPPTYSKKLLLKCKNIYLSKCYSSVDPYAQHIDELIHILHHRRDQFGVATSTVTIDPGDPEDDTSRAASLRIWQRLDRAISDGFEFELHEKDYW</sequence>
<dbReference type="Proteomes" id="UP000283269">
    <property type="component" value="Unassembled WGS sequence"/>
</dbReference>